<evidence type="ECO:0000313" key="7">
    <source>
        <dbReference type="EMBL" id="SBS86133.1"/>
    </source>
</evidence>
<evidence type="ECO:0000256" key="3">
    <source>
        <dbReference type="ARBA" id="ARBA00022574"/>
    </source>
</evidence>
<keyword evidence="5" id="KW-0539">Nucleus</keyword>
<protein>
    <submittedName>
        <fullName evidence="7">WD repeat-containing protein, putative</fullName>
    </submittedName>
</protein>
<evidence type="ECO:0000256" key="5">
    <source>
        <dbReference type="ARBA" id="ARBA00023242"/>
    </source>
</evidence>
<dbReference type="EMBL" id="FLQU01000474">
    <property type="protein sequence ID" value="SBS86133.1"/>
    <property type="molecule type" value="Genomic_DNA"/>
</dbReference>
<sequence>MSEEKGVISETTMKEFDIHAAFENEGYISSIDLLNNIIATTNTKNVVKIYDINEKKEKLTYNVEDIVINDIKLLKTFLNDNSDSCSDFVVKECLFSAYENSKKCKIYHFNILNKKVIHIFPFTSEIVDNSFALHPNTHIFIVTLKCKELLVYHIRDQRIIYKTNVQNENCVASYNKTGIIYAYTVNEDMIYLCSCFGDDYNDEYFANFDISKLTNNDNSCTHIDFSFDEKKMLIATKFSYIYTLDAYTGEVLYSYNFQYENVPALSSPLLAYPVYSFDSNYVISGGKDGYLHMWDVRGNFICKKKIDNNVLFVKWVYNRVAFITSPQESLRKVKLNEILCA</sequence>
<comment type="similarity">
    <text evidence="2">Belongs to the WD repeat SWD2 family.</text>
</comment>
<dbReference type="PANTHER" id="PTHR19861:SF0">
    <property type="entry name" value="WD REPEAT-CONTAINING PROTEIN 82"/>
    <property type="match status" value="1"/>
</dbReference>
<dbReference type="InterPro" id="IPR037867">
    <property type="entry name" value="Swd2/WDR82"/>
</dbReference>
<reference evidence="8" key="1">
    <citation type="submission" date="2016-05" db="EMBL/GenBank/DDBJ databases">
        <authorList>
            <person name="Naeem Raeece"/>
        </authorList>
    </citation>
    <scope>NUCLEOTIDE SEQUENCE [LARGE SCALE GENOMIC DNA]</scope>
</reference>
<comment type="subcellular location">
    <subcellularLocation>
        <location evidence="1">Nucleus</location>
    </subcellularLocation>
</comment>
<evidence type="ECO:0000313" key="8">
    <source>
        <dbReference type="Proteomes" id="UP000078560"/>
    </source>
</evidence>
<dbReference type="PROSITE" id="PS50082">
    <property type="entry name" value="WD_REPEATS_2"/>
    <property type="match status" value="1"/>
</dbReference>
<dbReference type="AlphaFoldDB" id="A0A1A8W050"/>
<dbReference type="InterPro" id="IPR036322">
    <property type="entry name" value="WD40_repeat_dom_sf"/>
</dbReference>
<dbReference type="GO" id="GO:0048188">
    <property type="term" value="C:Set1C/COMPASS complex"/>
    <property type="evidence" value="ECO:0007669"/>
    <property type="project" value="TreeGrafter"/>
</dbReference>
<dbReference type="GO" id="GO:0016070">
    <property type="term" value="P:RNA metabolic process"/>
    <property type="evidence" value="ECO:0007669"/>
    <property type="project" value="UniProtKB-ARBA"/>
</dbReference>
<evidence type="ECO:0000256" key="2">
    <source>
        <dbReference type="ARBA" id="ARBA00005616"/>
    </source>
</evidence>
<gene>
    <name evidence="7" type="ORF">POVCU2_0035410</name>
</gene>
<dbReference type="GO" id="GO:0003682">
    <property type="term" value="F:chromatin binding"/>
    <property type="evidence" value="ECO:0007669"/>
    <property type="project" value="TreeGrafter"/>
</dbReference>
<evidence type="ECO:0000256" key="1">
    <source>
        <dbReference type="ARBA" id="ARBA00004123"/>
    </source>
</evidence>
<evidence type="ECO:0000256" key="6">
    <source>
        <dbReference type="PROSITE-ProRule" id="PRU00221"/>
    </source>
</evidence>
<dbReference type="SUPFAM" id="SSF50978">
    <property type="entry name" value="WD40 repeat-like"/>
    <property type="match status" value="1"/>
</dbReference>
<organism evidence="7 8">
    <name type="scientific">Plasmodium ovale curtisi</name>
    <dbReference type="NCBI Taxonomy" id="864141"/>
    <lineage>
        <taxon>Eukaryota</taxon>
        <taxon>Sar</taxon>
        <taxon>Alveolata</taxon>
        <taxon>Apicomplexa</taxon>
        <taxon>Aconoidasida</taxon>
        <taxon>Haemosporida</taxon>
        <taxon>Plasmodiidae</taxon>
        <taxon>Plasmodium</taxon>
        <taxon>Plasmodium (Plasmodium)</taxon>
    </lineage>
</organism>
<feature type="repeat" description="WD" evidence="6">
    <location>
        <begin position="275"/>
        <end position="297"/>
    </location>
</feature>
<evidence type="ECO:0000256" key="4">
    <source>
        <dbReference type="ARBA" id="ARBA00022737"/>
    </source>
</evidence>
<dbReference type="PANTHER" id="PTHR19861">
    <property type="entry name" value="WD40 REPEAT PROTEIN SWD2"/>
    <property type="match status" value="1"/>
</dbReference>
<dbReference type="InterPro" id="IPR001680">
    <property type="entry name" value="WD40_rpt"/>
</dbReference>
<name>A0A1A8W050_PLAOA</name>
<dbReference type="Proteomes" id="UP000078560">
    <property type="component" value="Unassembled WGS sequence"/>
</dbReference>
<proteinExistence type="inferred from homology"/>
<keyword evidence="4" id="KW-0677">Repeat</keyword>
<keyword evidence="3 6" id="KW-0853">WD repeat</keyword>
<dbReference type="InterPro" id="IPR015943">
    <property type="entry name" value="WD40/YVTN_repeat-like_dom_sf"/>
</dbReference>
<dbReference type="Gene3D" id="2.130.10.10">
    <property type="entry name" value="YVTN repeat-like/Quinoprotein amine dehydrogenase"/>
    <property type="match status" value="1"/>
</dbReference>
<accession>A0A1A8W050</accession>